<feature type="transmembrane region" description="Helical" evidence="2">
    <location>
        <begin position="696"/>
        <end position="715"/>
    </location>
</feature>
<gene>
    <name evidence="3" type="ORF">HD600_001933</name>
</gene>
<dbReference type="InterPro" id="IPR047900">
    <property type="entry name" value="Choice_anch_G"/>
</dbReference>
<evidence type="ECO:0000256" key="2">
    <source>
        <dbReference type="SAM" id="Phobius"/>
    </source>
</evidence>
<evidence type="ECO:0000313" key="4">
    <source>
        <dbReference type="Proteomes" id="UP000517712"/>
    </source>
</evidence>
<keyword evidence="4" id="KW-1185">Reference proteome</keyword>
<dbReference type="RefSeq" id="WP_184283324.1">
    <property type="nucleotide sequence ID" value="NZ_BAAAPG010000001.1"/>
</dbReference>
<dbReference type="EMBL" id="JACHMU010000001">
    <property type="protein sequence ID" value="MBB5743436.1"/>
    <property type="molecule type" value="Genomic_DNA"/>
</dbReference>
<sequence>MAVPFSRRPPGRSARGVTVGASALGVSALMIFGSIVPAAADADELSEADSRFVTVSGVDLSAPEFANTYSAAPGGPATATSIFDSSVFDALGDRVALLQGGHGRVPLVHDGSAGLLAVNQNDIVGFSTSPNLITSIAANGAVDPTTGDFTDSSSGGSVVNLDAAFDALRVEPLTRHVLSQIDLQVGTVASRAVADAYSGASGDYRLDGLRLQLTSPLLTELPSLIDGTLNAATFVIREALAAALPGGQLSLPAGTIPDVPVGVGTLVVDGATLTVNAPDFDDVVSEVMADGVVVVSDDGVATVDLNTGEISIDLAPLFGGSVDGLPANTDVFTTDNMGAISNAVANALSKTTPLFAGGVVSALHATPLGMSLDASFVMAPNSVTPNLNDLTVATGTLSGSGSLDDFANGDSVFTSSFVQAPGLPACARALVLGFCPAPTATVVGGAILAINAGVPTLAPEAIAALAGPLLAGLEEAEDAVIAQLDTAIAGVYQRITKAFKGLMPALARVVINEQSTGDLGGDSLSARAAGDSFSVQALGVTMMPTFSGSSQAHIGLAISTVRAVADPAVDIVEPETKAGGTVTIEGTGWNPAGGPVVLVFTDADGDPVGEPVEAEVAPDGTIIVTWEVPEGTADGELTLTATQGDLSRTDVVTVDNPVIPPTPEPTPTPDPEPTPDPQPTNPADNTGGLATTGTELPLLLGGAVLALLIGGTFLASRTRRS</sequence>
<proteinExistence type="predicted"/>
<dbReference type="Proteomes" id="UP000517712">
    <property type="component" value="Unassembled WGS sequence"/>
</dbReference>
<keyword evidence="2" id="KW-0472">Membrane</keyword>
<evidence type="ECO:0000313" key="3">
    <source>
        <dbReference type="EMBL" id="MBB5743436.1"/>
    </source>
</evidence>
<accession>A0A7W9CDE5</accession>
<name>A0A7W9CDE5_9MICO</name>
<dbReference type="AlphaFoldDB" id="A0A7W9CDE5"/>
<feature type="compositionally biased region" description="Pro residues" evidence="1">
    <location>
        <begin position="658"/>
        <end position="680"/>
    </location>
</feature>
<feature type="region of interest" description="Disordered" evidence="1">
    <location>
        <begin position="653"/>
        <end position="692"/>
    </location>
</feature>
<protein>
    <submittedName>
        <fullName evidence="3">Uncharacterized protein</fullName>
    </submittedName>
</protein>
<dbReference type="NCBIfam" id="NF033766">
    <property type="entry name" value="choice_anch_G"/>
    <property type="match status" value="1"/>
</dbReference>
<evidence type="ECO:0000256" key="1">
    <source>
        <dbReference type="SAM" id="MobiDB-lite"/>
    </source>
</evidence>
<keyword evidence="2" id="KW-1133">Transmembrane helix</keyword>
<reference evidence="3 4" key="1">
    <citation type="submission" date="2020-08" db="EMBL/GenBank/DDBJ databases">
        <title>Sequencing the genomes of 1000 actinobacteria strains.</title>
        <authorList>
            <person name="Klenk H.-P."/>
        </authorList>
    </citation>
    <scope>NUCLEOTIDE SEQUENCE [LARGE SCALE GENOMIC DNA]</scope>
    <source>
        <strain evidence="3 4">DSM 24823</strain>
    </source>
</reference>
<keyword evidence="2" id="KW-0812">Transmembrane</keyword>
<comment type="caution">
    <text evidence="3">The sequence shown here is derived from an EMBL/GenBank/DDBJ whole genome shotgun (WGS) entry which is preliminary data.</text>
</comment>
<organism evidence="3 4">
    <name type="scientific">Microbacterium ginsengiterrae</name>
    <dbReference type="NCBI Taxonomy" id="546115"/>
    <lineage>
        <taxon>Bacteria</taxon>
        <taxon>Bacillati</taxon>
        <taxon>Actinomycetota</taxon>
        <taxon>Actinomycetes</taxon>
        <taxon>Micrococcales</taxon>
        <taxon>Microbacteriaceae</taxon>
        <taxon>Microbacterium</taxon>
    </lineage>
</organism>